<keyword evidence="11" id="KW-0282">Flagellum</keyword>
<keyword evidence="6" id="KW-0804">Transcription</keyword>
<evidence type="ECO:0000256" key="9">
    <source>
        <dbReference type="SAM" id="MobiDB-lite"/>
    </source>
</evidence>
<dbReference type="InterPro" id="IPR007412">
    <property type="entry name" value="FlgM"/>
</dbReference>
<evidence type="ECO:0000259" key="10">
    <source>
        <dbReference type="Pfam" id="PF04316"/>
    </source>
</evidence>
<dbReference type="InterPro" id="IPR035890">
    <property type="entry name" value="Anti-sigma-28_factor_FlgM_sf"/>
</dbReference>
<evidence type="ECO:0000256" key="8">
    <source>
        <dbReference type="ARBA" id="ARBA00030117"/>
    </source>
</evidence>
<evidence type="ECO:0000256" key="7">
    <source>
        <dbReference type="ARBA" id="ARBA00024739"/>
    </source>
</evidence>
<evidence type="ECO:0000256" key="6">
    <source>
        <dbReference type="ARBA" id="ARBA00023163"/>
    </source>
</evidence>
<dbReference type="PATRIC" id="fig|1195763.3.peg.2143"/>
<evidence type="ECO:0000256" key="5">
    <source>
        <dbReference type="ARBA" id="ARBA00023015"/>
    </source>
</evidence>
<dbReference type="STRING" id="1195763.ABT56_10220"/>
<sequence length="106" mass="11118">MASIDLLRSGQPLATQRNSTTTSAGASSSAQTKAAHGSDANTSDSISLSSQARSVGQIHQHLAAEPSFDDVKVNQIKEAIANGSYTIDADKLAANMLKFENELKDI</sequence>
<proteinExistence type="inferred from homology"/>
<dbReference type="Proteomes" id="UP000036097">
    <property type="component" value="Unassembled WGS sequence"/>
</dbReference>
<keyword evidence="3" id="KW-0678">Repressor</keyword>
<evidence type="ECO:0000256" key="2">
    <source>
        <dbReference type="ARBA" id="ARBA00017823"/>
    </source>
</evidence>
<organism evidence="11 12">
    <name type="scientific">Photobacterium aquae</name>
    <dbReference type="NCBI Taxonomy" id="1195763"/>
    <lineage>
        <taxon>Bacteria</taxon>
        <taxon>Pseudomonadati</taxon>
        <taxon>Pseudomonadota</taxon>
        <taxon>Gammaproteobacteria</taxon>
        <taxon>Vibrionales</taxon>
        <taxon>Vibrionaceae</taxon>
        <taxon>Photobacterium</taxon>
    </lineage>
</organism>
<comment type="caution">
    <text evidence="11">The sequence shown here is derived from an EMBL/GenBank/DDBJ whole genome shotgun (WGS) entry which is preliminary data.</text>
</comment>
<dbReference type="OrthoDB" id="7064195at2"/>
<reference evidence="11 12" key="1">
    <citation type="submission" date="2015-05" db="EMBL/GenBank/DDBJ databases">
        <title>Photobacterium galathea sp. nov.</title>
        <authorList>
            <person name="Machado H."/>
            <person name="Gram L."/>
        </authorList>
    </citation>
    <scope>NUCLEOTIDE SEQUENCE [LARGE SCALE GENOMIC DNA]</scope>
    <source>
        <strain evidence="11 12">CGMCC 1.12159</strain>
    </source>
</reference>
<dbReference type="RefSeq" id="WP_047878758.1">
    <property type="nucleotide sequence ID" value="NZ_LDOT01000012.1"/>
</dbReference>
<keyword evidence="5" id="KW-0805">Transcription regulation</keyword>
<keyword evidence="11" id="KW-0966">Cell projection</keyword>
<dbReference type="AlphaFoldDB" id="A0A0J1H262"/>
<dbReference type="SUPFAM" id="SSF101498">
    <property type="entry name" value="Anti-sigma factor FlgM"/>
    <property type="match status" value="1"/>
</dbReference>
<keyword evidence="11" id="KW-0969">Cilium</keyword>
<feature type="region of interest" description="Disordered" evidence="9">
    <location>
        <begin position="1"/>
        <end position="58"/>
    </location>
</feature>
<dbReference type="GO" id="GO:0045892">
    <property type="term" value="P:negative regulation of DNA-templated transcription"/>
    <property type="evidence" value="ECO:0007669"/>
    <property type="project" value="InterPro"/>
</dbReference>
<comment type="function">
    <text evidence="7">Responsible for the coupling of flagellin expression to flagellar assembly by preventing expression of the flagellin genes when a component of the middle class of proteins is defective. It negatively regulates flagellar genes by inhibiting the activity of FliA by directly binding to FliA.</text>
</comment>
<evidence type="ECO:0000256" key="4">
    <source>
        <dbReference type="ARBA" id="ARBA00022795"/>
    </source>
</evidence>
<dbReference type="Pfam" id="PF04316">
    <property type="entry name" value="FlgM"/>
    <property type="match status" value="1"/>
</dbReference>
<keyword evidence="4" id="KW-1005">Bacterial flagellum biogenesis</keyword>
<keyword evidence="12" id="KW-1185">Reference proteome</keyword>
<dbReference type="NCBIfam" id="TIGR03824">
    <property type="entry name" value="FlgM_jcvi"/>
    <property type="match status" value="1"/>
</dbReference>
<protein>
    <recommendedName>
        <fullName evidence="2">Negative regulator of flagellin synthesis</fullName>
    </recommendedName>
    <alternativeName>
        <fullName evidence="8">Anti-sigma-28 factor</fullName>
    </alternativeName>
</protein>
<gene>
    <name evidence="11" type="ORF">ABT56_10220</name>
</gene>
<name>A0A0J1H262_9GAMM</name>
<evidence type="ECO:0000256" key="3">
    <source>
        <dbReference type="ARBA" id="ARBA00022491"/>
    </source>
</evidence>
<feature type="domain" description="Anti-sigma-28 factor FlgM C-terminal" evidence="10">
    <location>
        <begin position="44"/>
        <end position="98"/>
    </location>
</feature>
<feature type="compositionally biased region" description="Low complexity" evidence="9">
    <location>
        <begin position="19"/>
        <end position="35"/>
    </location>
</feature>
<dbReference type="InterPro" id="IPR031316">
    <property type="entry name" value="FlgM_C"/>
</dbReference>
<dbReference type="GO" id="GO:0044781">
    <property type="term" value="P:bacterial-type flagellum organization"/>
    <property type="evidence" value="ECO:0007669"/>
    <property type="project" value="UniProtKB-KW"/>
</dbReference>
<evidence type="ECO:0000256" key="1">
    <source>
        <dbReference type="ARBA" id="ARBA00005322"/>
    </source>
</evidence>
<evidence type="ECO:0000313" key="12">
    <source>
        <dbReference type="Proteomes" id="UP000036097"/>
    </source>
</evidence>
<comment type="similarity">
    <text evidence="1">Belongs to the FlgM family.</text>
</comment>
<evidence type="ECO:0000313" key="11">
    <source>
        <dbReference type="EMBL" id="KLV05895.1"/>
    </source>
</evidence>
<dbReference type="EMBL" id="LDOT01000012">
    <property type="protein sequence ID" value="KLV05895.1"/>
    <property type="molecule type" value="Genomic_DNA"/>
</dbReference>
<feature type="compositionally biased region" description="Polar residues" evidence="9">
    <location>
        <begin position="39"/>
        <end position="54"/>
    </location>
</feature>
<accession>A0A0J1H262</accession>